<dbReference type="Proteomes" id="UP000028782">
    <property type="component" value="Chromosome"/>
</dbReference>
<evidence type="ECO:0000259" key="2">
    <source>
        <dbReference type="Pfam" id="PF13476"/>
    </source>
</evidence>
<feature type="domain" description="Rad50/SbcC-type AAA" evidence="2">
    <location>
        <begin position="9"/>
        <end position="108"/>
    </location>
</feature>
<accession>A0A076PE69</accession>
<dbReference type="HOGENOM" id="CLU_353612_0_0_4"/>
<organism evidence="3 4">
    <name type="scientific">Comamonas testosteroni TK102</name>
    <dbReference type="NCBI Taxonomy" id="1392005"/>
    <lineage>
        <taxon>Bacteria</taxon>
        <taxon>Pseudomonadati</taxon>
        <taxon>Pseudomonadota</taxon>
        <taxon>Betaproteobacteria</taxon>
        <taxon>Burkholderiales</taxon>
        <taxon>Comamonadaceae</taxon>
        <taxon>Comamonas</taxon>
    </lineage>
</organism>
<dbReference type="KEGG" id="ctes:O987_04520"/>
<dbReference type="GO" id="GO:0016887">
    <property type="term" value="F:ATP hydrolysis activity"/>
    <property type="evidence" value="ECO:0007669"/>
    <property type="project" value="InterPro"/>
</dbReference>
<dbReference type="PANTHER" id="PTHR32114:SF2">
    <property type="entry name" value="ABC TRANSPORTER ABCH.3"/>
    <property type="match status" value="1"/>
</dbReference>
<reference evidence="3 4" key="1">
    <citation type="journal article" date="2014" name="Genome Announc.">
        <title>Complete Genome Sequence of Polychlorinated Biphenyl Degrader Comamonas testosteroni TK102 (NBRC 109938).</title>
        <authorList>
            <person name="Fukuda K."/>
            <person name="Hosoyama A."/>
            <person name="Tsuchikane K."/>
            <person name="Ohji S."/>
            <person name="Yamazoe A."/>
            <person name="Fujita N."/>
            <person name="Shintani M."/>
            <person name="Kimbara K."/>
        </authorList>
    </citation>
    <scope>NUCLEOTIDE SEQUENCE [LARGE SCALE GENOMIC DNA]</scope>
    <source>
        <strain evidence="3">TK102</strain>
    </source>
</reference>
<feature type="region of interest" description="Disordered" evidence="1">
    <location>
        <begin position="747"/>
        <end position="774"/>
    </location>
</feature>
<feature type="compositionally biased region" description="Polar residues" evidence="1">
    <location>
        <begin position="751"/>
        <end position="762"/>
    </location>
</feature>
<proteinExistence type="predicted"/>
<evidence type="ECO:0000313" key="3">
    <source>
        <dbReference type="EMBL" id="AIJ45069.1"/>
    </source>
</evidence>
<dbReference type="AlphaFoldDB" id="A0A076PE69"/>
<protein>
    <recommendedName>
        <fullName evidence="2">Rad50/SbcC-type AAA domain-containing protein</fullName>
    </recommendedName>
</protein>
<name>A0A076PE69_COMTE</name>
<evidence type="ECO:0000256" key="1">
    <source>
        <dbReference type="SAM" id="MobiDB-lite"/>
    </source>
</evidence>
<dbReference type="Pfam" id="PF13476">
    <property type="entry name" value="AAA_23"/>
    <property type="match status" value="1"/>
</dbReference>
<dbReference type="RefSeq" id="WP_051962112.1">
    <property type="nucleotide sequence ID" value="NZ_CP006704.1"/>
</dbReference>
<gene>
    <name evidence="3" type="ORF">O987_04520</name>
</gene>
<dbReference type="PANTHER" id="PTHR32114">
    <property type="entry name" value="ABC TRANSPORTER ABCH.3"/>
    <property type="match status" value="1"/>
</dbReference>
<evidence type="ECO:0000313" key="4">
    <source>
        <dbReference type="Proteomes" id="UP000028782"/>
    </source>
</evidence>
<dbReference type="InterPro" id="IPR027417">
    <property type="entry name" value="P-loop_NTPase"/>
</dbReference>
<dbReference type="InterPro" id="IPR038729">
    <property type="entry name" value="Rad50/SbcC_AAA"/>
</dbReference>
<dbReference type="EMBL" id="CP006704">
    <property type="protein sequence ID" value="AIJ45069.1"/>
    <property type="molecule type" value="Genomic_DNA"/>
</dbReference>
<dbReference type="GO" id="GO:0006302">
    <property type="term" value="P:double-strand break repair"/>
    <property type="evidence" value="ECO:0007669"/>
    <property type="project" value="InterPro"/>
</dbReference>
<dbReference type="Gene3D" id="3.40.50.300">
    <property type="entry name" value="P-loop containing nucleotide triphosphate hydrolases"/>
    <property type="match status" value="2"/>
</dbReference>
<dbReference type="SUPFAM" id="SSF52540">
    <property type="entry name" value="P-loop containing nucleoside triphosphate hydrolases"/>
    <property type="match status" value="1"/>
</dbReference>
<sequence>MSKVSLGGIKIEGLRGAARPVELTFEKGKKLTIIYGENGTGKSTICDALDLLGNGKVGSLDTRGLGSAIHKYWPTVGKNASDVRVTLKTSAGDCIASLEKSNVNVANAALRPSVEVLRRAQILKLVEAKPAERYQAISRFVDVALAEASENSLRKLVKDTEDNEKIVIARIDENKRAIESFWERAGKPQASSQIEWAKALVAQDRSSLVARKAMLDQLILKWDALSNHPATIQSLRAAHSQCEAALNGANAKLAGLKDSVAADYLEILGLLKAAQAHLRSHPDPSTCPLCGSAERAKGLAAEVDRRIESQSAYGQLEAARLEVSTKELALNGAKQRLQDAIHAAGLAAQGLSQLFSSDQLSADISLPNVALPSDVALWPDWLTLNQPLRDSWALESTTLAEDARFIGTLKDALTAYEQNAQAAGEHEETLPHLKKMLDIVEGQRKQFTDSVLAGIAQRVGELYDMVHPGEGLNKISLALDEGRRASLDITTEFGGKSDTPPQAYFSDSHLDTLGLCVFLALAERDAPEQKILVLDDVLGSVDEPHVDRVIEMVYDVTARFRHCLVTTHYGPWRHKLRWGWLKHGQCQFVELRRWSLGAGIAYANSLPETTRLRASVNATDPDLQAICAKAGVVLEAILDFLTMTYECSVPRRVGSNYTLGDLLPAIDGKLKKALRVEHRKEDEHGQVTYTPFALEPHLSKLVQIAQVRNVFGCHFNQISFELLDSDALTFGLEVLALADAVIDQDAGWPRSSKSGSYWATSGETRRLHPLRKPS</sequence>